<dbReference type="AlphaFoldDB" id="A0AAV5KFG4"/>
<protein>
    <recommendedName>
        <fullName evidence="3">Secreted protein</fullName>
    </recommendedName>
</protein>
<accession>A0AAV5KFG4</accession>
<evidence type="ECO:0008006" key="3">
    <source>
        <dbReference type="Google" id="ProtNLM"/>
    </source>
</evidence>
<comment type="caution">
    <text evidence="1">The sequence shown here is derived from an EMBL/GenBank/DDBJ whole genome shotgun (WGS) entry which is preliminary data.</text>
</comment>
<keyword evidence="2" id="KW-1185">Reference proteome</keyword>
<reference evidence="1 2" key="1">
    <citation type="journal article" date="2021" name="Commun. Biol.">
        <title>The genome of Shorea leprosula (Dipterocarpaceae) highlights the ecological relevance of drought in aseasonal tropical rainforests.</title>
        <authorList>
            <person name="Ng K.K.S."/>
            <person name="Kobayashi M.J."/>
            <person name="Fawcett J.A."/>
            <person name="Hatakeyama M."/>
            <person name="Paape T."/>
            <person name="Ng C.H."/>
            <person name="Ang C.C."/>
            <person name="Tnah L.H."/>
            <person name="Lee C.T."/>
            <person name="Nishiyama T."/>
            <person name="Sese J."/>
            <person name="O'Brien M.J."/>
            <person name="Copetti D."/>
            <person name="Mohd Noor M.I."/>
            <person name="Ong R.C."/>
            <person name="Putra M."/>
            <person name="Sireger I.Z."/>
            <person name="Indrioko S."/>
            <person name="Kosugi Y."/>
            <person name="Izuno A."/>
            <person name="Isagi Y."/>
            <person name="Lee S.L."/>
            <person name="Shimizu K.K."/>
        </authorList>
    </citation>
    <scope>NUCLEOTIDE SEQUENCE [LARGE SCALE GENOMIC DNA]</scope>
    <source>
        <strain evidence="1">214</strain>
    </source>
</reference>
<dbReference type="EMBL" id="BPVZ01000062">
    <property type="protein sequence ID" value="GKV23291.1"/>
    <property type="molecule type" value="Genomic_DNA"/>
</dbReference>
<name>A0AAV5KFG4_9ROSI</name>
<proteinExistence type="predicted"/>
<gene>
    <name evidence="1" type="ORF">SLEP1_g33038</name>
</gene>
<evidence type="ECO:0000313" key="2">
    <source>
        <dbReference type="Proteomes" id="UP001054252"/>
    </source>
</evidence>
<sequence length="98" mass="10717">MLLLLRSAPNPCCSACTFPFAPLRPLLHRACAPITSRSPLPCTPCCVDLACCNPLHLTAAQSRACSAQRPAQETKRKGLSVLCFSACRNQQLYLEDQR</sequence>
<organism evidence="1 2">
    <name type="scientific">Rubroshorea leprosula</name>
    <dbReference type="NCBI Taxonomy" id="152421"/>
    <lineage>
        <taxon>Eukaryota</taxon>
        <taxon>Viridiplantae</taxon>
        <taxon>Streptophyta</taxon>
        <taxon>Embryophyta</taxon>
        <taxon>Tracheophyta</taxon>
        <taxon>Spermatophyta</taxon>
        <taxon>Magnoliopsida</taxon>
        <taxon>eudicotyledons</taxon>
        <taxon>Gunneridae</taxon>
        <taxon>Pentapetalae</taxon>
        <taxon>rosids</taxon>
        <taxon>malvids</taxon>
        <taxon>Malvales</taxon>
        <taxon>Dipterocarpaceae</taxon>
        <taxon>Rubroshorea</taxon>
    </lineage>
</organism>
<evidence type="ECO:0000313" key="1">
    <source>
        <dbReference type="EMBL" id="GKV23291.1"/>
    </source>
</evidence>
<dbReference type="Proteomes" id="UP001054252">
    <property type="component" value="Unassembled WGS sequence"/>
</dbReference>